<keyword evidence="3" id="KW-1185">Reference proteome</keyword>
<evidence type="ECO:0000313" key="2">
    <source>
        <dbReference type="EnsemblMetazoa" id="GBRI024105-PA"/>
    </source>
</evidence>
<dbReference type="EnsemblMetazoa" id="GBRI024105-RA">
    <property type="protein sequence ID" value="GBRI024105-PA"/>
    <property type="gene ID" value="GBRI024105"/>
</dbReference>
<evidence type="ECO:0000313" key="3">
    <source>
        <dbReference type="Proteomes" id="UP000091820"/>
    </source>
</evidence>
<dbReference type="Proteomes" id="UP000091820">
    <property type="component" value="Unassembled WGS sequence"/>
</dbReference>
<keyword evidence="1" id="KW-0472">Membrane</keyword>
<keyword evidence="1" id="KW-0812">Transmembrane</keyword>
<organism evidence="2 3">
    <name type="scientific">Glossina brevipalpis</name>
    <dbReference type="NCBI Taxonomy" id="37001"/>
    <lineage>
        <taxon>Eukaryota</taxon>
        <taxon>Metazoa</taxon>
        <taxon>Ecdysozoa</taxon>
        <taxon>Arthropoda</taxon>
        <taxon>Hexapoda</taxon>
        <taxon>Insecta</taxon>
        <taxon>Pterygota</taxon>
        <taxon>Neoptera</taxon>
        <taxon>Endopterygota</taxon>
        <taxon>Diptera</taxon>
        <taxon>Brachycera</taxon>
        <taxon>Muscomorpha</taxon>
        <taxon>Hippoboscoidea</taxon>
        <taxon>Glossinidae</taxon>
        <taxon>Glossina</taxon>
    </lineage>
</organism>
<accession>A0A1A9WLM8</accession>
<name>A0A1A9WLM8_9MUSC</name>
<reference evidence="3" key="1">
    <citation type="submission" date="2014-03" db="EMBL/GenBank/DDBJ databases">
        <authorList>
            <person name="Aksoy S."/>
            <person name="Warren W."/>
            <person name="Wilson R.K."/>
        </authorList>
    </citation>
    <scope>NUCLEOTIDE SEQUENCE [LARGE SCALE GENOMIC DNA]</scope>
    <source>
        <strain evidence="3">IAEA</strain>
    </source>
</reference>
<feature type="transmembrane region" description="Helical" evidence="1">
    <location>
        <begin position="22"/>
        <end position="40"/>
    </location>
</feature>
<evidence type="ECO:0000256" key="1">
    <source>
        <dbReference type="SAM" id="Phobius"/>
    </source>
</evidence>
<sequence>MQPKKLCNRFETNFVYPAPESAVYWLINLLSYLIFNRRILGRIVTIFKVNVRHVLVTSKDLSLLRKKKNFEHAGKQLEIENLITGSNAVIAQLSLTRRVLWKCYGDNNLL</sequence>
<dbReference type="AlphaFoldDB" id="A0A1A9WLM8"/>
<reference evidence="2" key="2">
    <citation type="submission" date="2020-05" db="UniProtKB">
        <authorList>
            <consortium name="EnsemblMetazoa"/>
        </authorList>
    </citation>
    <scope>IDENTIFICATION</scope>
    <source>
        <strain evidence="2">IAEA</strain>
    </source>
</reference>
<dbReference type="VEuPathDB" id="VectorBase:GBRI024105"/>
<protein>
    <submittedName>
        <fullName evidence="2">Uncharacterized protein</fullName>
    </submittedName>
</protein>
<proteinExistence type="predicted"/>
<keyword evidence="1" id="KW-1133">Transmembrane helix</keyword>